<dbReference type="Gene3D" id="3.10.20.90">
    <property type="entry name" value="Phosphatidylinositol 3-kinase Catalytic Subunit, Chain A, domain 1"/>
    <property type="match status" value="1"/>
</dbReference>
<dbReference type="SMART" id="SM00666">
    <property type="entry name" value="PB1"/>
    <property type="match status" value="1"/>
</dbReference>
<protein>
    <submittedName>
        <fullName evidence="2">PB1 domain-containing protein</fullName>
    </submittedName>
</protein>
<sequence>MTQTTIKFLYSYNGKIMPRHDGMLRYIGGHSRVLSVDRSTKFAGLSVKFLEAVGYSVNIKCKLPNEDLDVLVSITNDEDLEAIVEEYERVCPGGKIRVLLFGVGSVKKMSPVRSAGPLVDFAMKRRTWVAWEQCPVVRVTGHKVYGFRPVVGVPLVCR</sequence>
<dbReference type="CDD" id="cd06410">
    <property type="entry name" value="PB1_UP2"/>
    <property type="match status" value="1"/>
</dbReference>
<name>A0A2U1Q347_ARTAN</name>
<dbReference type="EMBL" id="PKPP01000464">
    <property type="protein sequence ID" value="PWA92426.1"/>
    <property type="molecule type" value="Genomic_DNA"/>
</dbReference>
<dbReference type="SUPFAM" id="SSF54277">
    <property type="entry name" value="CAD &amp; PB1 domains"/>
    <property type="match status" value="1"/>
</dbReference>
<proteinExistence type="predicted"/>
<dbReference type="Pfam" id="PF00564">
    <property type="entry name" value="PB1"/>
    <property type="match status" value="1"/>
</dbReference>
<dbReference type="PANTHER" id="PTHR31066">
    <property type="entry name" value="OS05G0427100 PROTEIN-RELATED"/>
    <property type="match status" value="1"/>
</dbReference>
<organism evidence="2 3">
    <name type="scientific">Artemisia annua</name>
    <name type="common">Sweet wormwood</name>
    <dbReference type="NCBI Taxonomy" id="35608"/>
    <lineage>
        <taxon>Eukaryota</taxon>
        <taxon>Viridiplantae</taxon>
        <taxon>Streptophyta</taxon>
        <taxon>Embryophyta</taxon>
        <taxon>Tracheophyta</taxon>
        <taxon>Spermatophyta</taxon>
        <taxon>Magnoliopsida</taxon>
        <taxon>eudicotyledons</taxon>
        <taxon>Gunneridae</taxon>
        <taxon>Pentapetalae</taxon>
        <taxon>asterids</taxon>
        <taxon>campanulids</taxon>
        <taxon>Asterales</taxon>
        <taxon>Asteraceae</taxon>
        <taxon>Asteroideae</taxon>
        <taxon>Anthemideae</taxon>
        <taxon>Artemisiinae</taxon>
        <taxon>Artemisia</taxon>
    </lineage>
</organism>
<evidence type="ECO:0000259" key="1">
    <source>
        <dbReference type="SMART" id="SM00666"/>
    </source>
</evidence>
<dbReference type="AlphaFoldDB" id="A0A2U1Q347"/>
<gene>
    <name evidence="2" type="ORF">CTI12_AA080180</name>
</gene>
<dbReference type="PANTHER" id="PTHR31066:SF66">
    <property type="entry name" value="PB1 DOMAIN-CONTAINING PROTEIN"/>
    <property type="match status" value="1"/>
</dbReference>
<feature type="domain" description="PB1" evidence="1">
    <location>
        <begin position="19"/>
        <end position="103"/>
    </location>
</feature>
<dbReference type="InterPro" id="IPR000270">
    <property type="entry name" value="PB1_dom"/>
</dbReference>
<keyword evidence="3" id="KW-1185">Reference proteome</keyword>
<dbReference type="Proteomes" id="UP000245207">
    <property type="component" value="Unassembled WGS sequence"/>
</dbReference>
<comment type="caution">
    <text evidence="2">The sequence shown here is derived from an EMBL/GenBank/DDBJ whole genome shotgun (WGS) entry which is preliminary data.</text>
</comment>
<accession>A0A2U1Q347</accession>
<dbReference type="InterPro" id="IPR053198">
    <property type="entry name" value="Gynoecium_Dev_Regulator"/>
</dbReference>
<evidence type="ECO:0000313" key="2">
    <source>
        <dbReference type="EMBL" id="PWA92426.1"/>
    </source>
</evidence>
<dbReference type="STRING" id="35608.A0A2U1Q347"/>
<reference evidence="2 3" key="1">
    <citation type="journal article" date="2018" name="Mol. Plant">
        <title>The genome of Artemisia annua provides insight into the evolution of Asteraceae family and artemisinin biosynthesis.</title>
        <authorList>
            <person name="Shen Q."/>
            <person name="Zhang L."/>
            <person name="Liao Z."/>
            <person name="Wang S."/>
            <person name="Yan T."/>
            <person name="Shi P."/>
            <person name="Liu M."/>
            <person name="Fu X."/>
            <person name="Pan Q."/>
            <person name="Wang Y."/>
            <person name="Lv Z."/>
            <person name="Lu X."/>
            <person name="Zhang F."/>
            <person name="Jiang W."/>
            <person name="Ma Y."/>
            <person name="Chen M."/>
            <person name="Hao X."/>
            <person name="Li L."/>
            <person name="Tang Y."/>
            <person name="Lv G."/>
            <person name="Zhou Y."/>
            <person name="Sun X."/>
            <person name="Brodelius P.E."/>
            <person name="Rose J.K.C."/>
            <person name="Tang K."/>
        </authorList>
    </citation>
    <scope>NUCLEOTIDE SEQUENCE [LARGE SCALE GENOMIC DNA]</scope>
    <source>
        <strain evidence="3">cv. Huhao1</strain>
        <tissue evidence="2">Leaf</tissue>
    </source>
</reference>
<evidence type="ECO:0000313" key="3">
    <source>
        <dbReference type="Proteomes" id="UP000245207"/>
    </source>
</evidence>
<dbReference type="OrthoDB" id="1914296at2759"/>